<accession>A0A3Q8SBU6</accession>
<feature type="region of interest" description="Disordered" evidence="1">
    <location>
        <begin position="1"/>
        <end position="68"/>
    </location>
</feature>
<sequence>MSERLSRMERYGKYRNPKDRQHRFRENTWKHPEHQISSEAKSRVQRSRVVGSEESLRAKQKSQKQNRELPFDVYTEGVAKAAAETALKNKQSDVGISVSRQALEEAAPTLSVEELPSRREVYPSQRVKLTKYFFNTLLFIFIAVMVALFWWGISESPWGQNHGM</sequence>
<gene>
    <name evidence="3" type="ORF">EIM92_14070</name>
</gene>
<evidence type="ECO:0000256" key="2">
    <source>
        <dbReference type="SAM" id="Phobius"/>
    </source>
</evidence>
<dbReference type="Proteomes" id="UP000273145">
    <property type="component" value="Chromosome"/>
</dbReference>
<feature type="transmembrane region" description="Helical" evidence="2">
    <location>
        <begin position="132"/>
        <end position="153"/>
    </location>
</feature>
<evidence type="ECO:0000256" key="1">
    <source>
        <dbReference type="SAM" id="MobiDB-lite"/>
    </source>
</evidence>
<protein>
    <submittedName>
        <fullName evidence="3">Uncharacterized protein</fullName>
    </submittedName>
</protein>
<keyword evidence="2" id="KW-0812">Transmembrane</keyword>
<dbReference type="OrthoDB" id="2621083at2"/>
<keyword evidence="2" id="KW-0472">Membrane</keyword>
<dbReference type="RefSeq" id="WP_125083187.1">
    <property type="nucleotide sequence ID" value="NZ_CP034248.1"/>
</dbReference>
<dbReference type="AlphaFoldDB" id="A0A3Q8SBU6"/>
<feature type="compositionally biased region" description="Basic and acidic residues" evidence="1">
    <location>
        <begin position="1"/>
        <end position="42"/>
    </location>
</feature>
<keyword evidence="2" id="KW-1133">Transmembrane helix</keyword>
<name>A0A3Q8SBU6_9BACL</name>
<keyword evidence="4" id="KW-1185">Reference proteome</keyword>
<proteinExistence type="predicted"/>
<dbReference type="EMBL" id="CP034248">
    <property type="protein sequence ID" value="AZK47149.1"/>
    <property type="molecule type" value="Genomic_DNA"/>
</dbReference>
<dbReference type="KEGG" id="plen:EIM92_14070"/>
<evidence type="ECO:0000313" key="4">
    <source>
        <dbReference type="Proteomes" id="UP000273145"/>
    </source>
</evidence>
<reference evidence="3 4" key="1">
    <citation type="submission" date="2018-11" db="EMBL/GenBank/DDBJ databases">
        <title>Genome sequencing of Paenibacillus lentus DSM25539(T).</title>
        <authorList>
            <person name="Kook J.-K."/>
            <person name="Park S.-N."/>
            <person name="Lim Y.K."/>
        </authorList>
    </citation>
    <scope>NUCLEOTIDE SEQUENCE [LARGE SCALE GENOMIC DNA]</scope>
    <source>
        <strain evidence="3 4">DSM 25539</strain>
    </source>
</reference>
<organism evidence="3 4">
    <name type="scientific">Paenibacillus lentus</name>
    <dbReference type="NCBI Taxonomy" id="1338368"/>
    <lineage>
        <taxon>Bacteria</taxon>
        <taxon>Bacillati</taxon>
        <taxon>Bacillota</taxon>
        <taxon>Bacilli</taxon>
        <taxon>Bacillales</taxon>
        <taxon>Paenibacillaceae</taxon>
        <taxon>Paenibacillus</taxon>
    </lineage>
</organism>
<evidence type="ECO:0000313" key="3">
    <source>
        <dbReference type="EMBL" id="AZK47149.1"/>
    </source>
</evidence>